<dbReference type="InterPro" id="IPR048560">
    <property type="entry name" value="KDM6A_B-like_GATAL"/>
</dbReference>
<reference evidence="17" key="1">
    <citation type="submission" date="2025-08" db="UniProtKB">
        <authorList>
            <consortium name="Ensembl"/>
        </authorList>
    </citation>
    <scope>IDENTIFICATION</scope>
</reference>
<feature type="compositionally biased region" description="Basic and acidic residues" evidence="15">
    <location>
        <begin position="1296"/>
        <end position="1315"/>
    </location>
</feature>
<evidence type="ECO:0000256" key="5">
    <source>
        <dbReference type="ARBA" id="ARBA00022723"/>
    </source>
</evidence>
<feature type="compositionally biased region" description="Basic and acidic residues" evidence="15">
    <location>
        <begin position="1247"/>
        <end position="1260"/>
    </location>
</feature>
<dbReference type="Gene3D" id="2.60.120.650">
    <property type="entry name" value="Cupin"/>
    <property type="match status" value="1"/>
</dbReference>
<dbReference type="InterPro" id="IPR003347">
    <property type="entry name" value="JmjC_dom"/>
</dbReference>
<dbReference type="GO" id="GO:0046872">
    <property type="term" value="F:metal ion binding"/>
    <property type="evidence" value="ECO:0007669"/>
    <property type="project" value="UniProtKB-KW"/>
</dbReference>
<feature type="compositionally biased region" description="Low complexity" evidence="15">
    <location>
        <begin position="769"/>
        <end position="779"/>
    </location>
</feature>
<feature type="compositionally biased region" description="Polar residues" evidence="15">
    <location>
        <begin position="426"/>
        <end position="440"/>
    </location>
</feature>
<evidence type="ECO:0000256" key="14">
    <source>
        <dbReference type="ARBA" id="ARBA00048695"/>
    </source>
</evidence>
<evidence type="ECO:0000259" key="16">
    <source>
        <dbReference type="PROSITE" id="PS51184"/>
    </source>
</evidence>
<feature type="compositionally biased region" description="Low complexity" evidence="15">
    <location>
        <begin position="1345"/>
        <end position="1354"/>
    </location>
</feature>
<dbReference type="Gene3D" id="1.20.58.1370">
    <property type="match status" value="1"/>
</dbReference>
<feature type="region of interest" description="Disordered" evidence="15">
    <location>
        <begin position="480"/>
        <end position="508"/>
    </location>
</feature>
<evidence type="ECO:0000256" key="2">
    <source>
        <dbReference type="ARBA" id="ARBA00001961"/>
    </source>
</evidence>
<dbReference type="EC" id="1.14.11.68" evidence="13"/>
<feature type="region of interest" description="Disordered" evidence="15">
    <location>
        <begin position="592"/>
        <end position="619"/>
    </location>
</feature>
<comment type="subcellular location">
    <subcellularLocation>
        <location evidence="3">Nucleus</location>
    </subcellularLocation>
</comment>
<evidence type="ECO:0000256" key="13">
    <source>
        <dbReference type="ARBA" id="ARBA00034525"/>
    </source>
</evidence>
<dbReference type="Pfam" id="PF21322">
    <property type="entry name" value="KDM6_C-hel"/>
    <property type="match status" value="1"/>
</dbReference>
<dbReference type="GO" id="GO:0000978">
    <property type="term" value="F:RNA polymerase II cis-regulatory region sequence-specific DNA binding"/>
    <property type="evidence" value="ECO:0007669"/>
    <property type="project" value="TreeGrafter"/>
</dbReference>
<evidence type="ECO:0000256" key="7">
    <source>
        <dbReference type="ARBA" id="ARBA00022853"/>
    </source>
</evidence>
<comment type="cofactor">
    <cofactor evidence="1">
        <name>Fe(2+)</name>
        <dbReference type="ChEBI" id="CHEBI:29033"/>
    </cofactor>
</comment>
<feature type="compositionally biased region" description="Basic and acidic residues" evidence="15">
    <location>
        <begin position="448"/>
        <end position="457"/>
    </location>
</feature>
<dbReference type="GO" id="GO:0007507">
    <property type="term" value="P:heart development"/>
    <property type="evidence" value="ECO:0007669"/>
    <property type="project" value="TreeGrafter"/>
</dbReference>
<comment type="cofactor">
    <cofactor evidence="2">
        <name>L-ascorbate</name>
        <dbReference type="ChEBI" id="CHEBI:38290"/>
    </cofactor>
</comment>
<feature type="compositionally biased region" description="Polar residues" evidence="15">
    <location>
        <begin position="164"/>
        <end position="174"/>
    </location>
</feature>
<feature type="region of interest" description="Disordered" evidence="15">
    <location>
        <begin position="913"/>
        <end position="946"/>
    </location>
</feature>
<organism evidence="17 18">
    <name type="scientific">Cyprinus carpio</name>
    <name type="common">Common carp</name>
    <dbReference type="NCBI Taxonomy" id="7962"/>
    <lineage>
        <taxon>Eukaryota</taxon>
        <taxon>Metazoa</taxon>
        <taxon>Chordata</taxon>
        <taxon>Craniata</taxon>
        <taxon>Vertebrata</taxon>
        <taxon>Euteleostomi</taxon>
        <taxon>Actinopterygii</taxon>
        <taxon>Neopterygii</taxon>
        <taxon>Teleostei</taxon>
        <taxon>Ostariophysi</taxon>
        <taxon>Cypriniformes</taxon>
        <taxon>Cyprinidae</taxon>
        <taxon>Cyprininae</taxon>
        <taxon>Cyprinus</taxon>
    </lineage>
</organism>
<dbReference type="Pfam" id="PF02373">
    <property type="entry name" value="JmjC"/>
    <property type="match status" value="1"/>
</dbReference>
<evidence type="ECO:0000256" key="12">
    <source>
        <dbReference type="ARBA" id="ARBA00034483"/>
    </source>
</evidence>
<feature type="compositionally biased region" description="Polar residues" evidence="15">
    <location>
        <begin position="836"/>
        <end position="862"/>
    </location>
</feature>
<keyword evidence="10" id="KW-0408">Iron</keyword>
<dbReference type="Proteomes" id="UP000694700">
    <property type="component" value="Unplaced"/>
</dbReference>
<evidence type="ECO:0000256" key="3">
    <source>
        <dbReference type="ARBA" id="ARBA00004123"/>
    </source>
</evidence>
<dbReference type="SMART" id="SM00558">
    <property type="entry name" value="JmjC"/>
    <property type="match status" value="1"/>
</dbReference>
<feature type="compositionally biased region" description="Polar residues" evidence="15">
    <location>
        <begin position="913"/>
        <end position="922"/>
    </location>
</feature>
<feature type="compositionally biased region" description="Acidic residues" evidence="15">
    <location>
        <begin position="1647"/>
        <end position="1658"/>
    </location>
</feature>
<proteinExistence type="inferred from homology"/>
<keyword evidence="8" id="KW-0223">Dioxygenase</keyword>
<feature type="region of interest" description="Disordered" evidence="15">
    <location>
        <begin position="1147"/>
        <end position="1166"/>
    </location>
</feature>
<dbReference type="PANTHER" id="PTHR14017">
    <property type="entry name" value="LYSINE-SPECIFIC DEMETHYLASE"/>
    <property type="match status" value="1"/>
</dbReference>
<dbReference type="InterPro" id="IPR048562">
    <property type="entry name" value="KDM6A_B-like_C-hel"/>
</dbReference>
<feature type="compositionally biased region" description="Low complexity" evidence="15">
    <location>
        <begin position="1179"/>
        <end position="1190"/>
    </location>
</feature>
<dbReference type="PROSITE" id="PS51184">
    <property type="entry name" value="JMJC"/>
    <property type="match status" value="1"/>
</dbReference>
<feature type="compositionally biased region" description="Acidic residues" evidence="15">
    <location>
        <begin position="1101"/>
        <end position="1113"/>
    </location>
</feature>
<dbReference type="InterPro" id="IPR051630">
    <property type="entry name" value="Corepressor-Demethylase"/>
</dbReference>
<comment type="catalytic activity">
    <reaction evidence="14">
        <text>N(6),N(6),N(6)-trimethyl-L-lysyl(27)-[histone H3] + 2 2-oxoglutarate + 2 O2 = N(6)-methyl-L-lysyl(27)-[histone H3] + 2 formaldehyde + 2 succinate + 2 CO2</text>
        <dbReference type="Rhea" id="RHEA:60224"/>
        <dbReference type="Rhea" id="RHEA-COMP:15535"/>
        <dbReference type="Rhea" id="RHEA-COMP:15544"/>
        <dbReference type="ChEBI" id="CHEBI:15379"/>
        <dbReference type="ChEBI" id="CHEBI:16526"/>
        <dbReference type="ChEBI" id="CHEBI:16810"/>
        <dbReference type="ChEBI" id="CHEBI:16842"/>
        <dbReference type="ChEBI" id="CHEBI:30031"/>
        <dbReference type="ChEBI" id="CHEBI:61929"/>
        <dbReference type="ChEBI" id="CHEBI:61961"/>
        <dbReference type="EC" id="1.14.11.68"/>
    </reaction>
</comment>
<dbReference type="FunFam" id="2.10.110.20:FF:000001">
    <property type="entry name" value="lysine-specific demethylase 6A isoform X2"/>
    <property type="match status" value="1"/>
</dbReference>
<keyword evidence="5" id="KW-0479">Metal-binding</keyword>
<dbReference type="GO" id="GO:0071558">
    <property type="term" value="F:histone H3K27me2/H3K27me3 demethylase activity"/>
    <property type="evidence" value="ECO:0007669"/>
    <property type="project" value="UniProtKB-EC"/>
</dbReference>
<evidence type="ECO:0000256" key="10">
    <source>
        <dbReference type="ARBA" id="ARBA00023004"/>
    </source>
</evidence>
<keyword evidence="7" id="KW-0156">Chromatin regulator</keyword>
<evidence type="ECO:0000256" key="9">
    <source>
        <dbReference type="ARBA" id="ARBA00023002"/>
    </source>
</evidence>
<dbReference type="FunFam" id="1.20.58.1370:FF:000001">
    <property type="entry name" value="lysine-specific demethylase 6A isoform X2"/>
    <property type="match status" value="1"/>
</dbReference>
<feature type="region of interest" description="Disordered" evidence="15">
    <location>
        <begin position="1172"/>
        <end position="1427"/>
    </location>
</feature>
<feature type="compositionally biased region" description="Basic and acidic residues" evidence="15">
    <location>
        <begin position="821"/>
        <end position="833"/>
    </location>
</feature>
<feature type="compositionally biased region" description="Basic and acidic residues" evidence="15">
    <location>
        <begin position="1219"/>
        <end position="1229"/>
    </location>
</feature>
<evidence type="ECO:0000313" key="17">
    <source>
        <dbReference type="Ensembl" id="ENSCCRP00015070095.1"/>
    </source>
</evidence>
<feature type="compositionally biased region" description="Low complexity" evidence="15">
    <location>
        <begin position="299"/>
        <end position="311"/>
    </location>
</feature>
<keyword evidence="11" id="KW-0539">Nucleus</keyword>
<feature type="compositionally biased region" description="Acidic residues" evidence="15">
    <location>
        <begin position="1234"/>
        <end position="1246"/>
    </location>
</feature>
<evidence type="ECO:0000256" key="8">
    <source>
        <dbReference type="ARBA" id="ARBA00022964"/>
    </source>
</evidence>
<evidence type="ECO:0000313" key="18">
    <source>
        <dbReference type="Proteomes" id="UP000694700"/>
    </source>
</evidence>
<comment type="similarity">
    <text evidence="12">Belongs to the UTX family.</text>
</comment>
<keyword evidence="9" id="KW-0560">Oxidoreductase</keyword>
<name>A0A8C1ZCQ8_CYPCA</name>
<feature type="region of interest" description="Disordered" evidence="15">
    <location>
        <begin position="716"/>
        <end position="868"/>
    </location>
</feature>
<feature type="compositionally biased region" description="Polar residues" evidence="15">
    <location>
        <begin position="1034"/>
        <end position="1046"/>
    </location>
</feature>
<feature type="region of interest" description="Disordered" evidence="15">
    <location>
        <begin position="145"/>
        <end position="466"/>
    </location>
</feature>
<evidence type="ECO:0000256" key="4">
    <source>
        <dbReference type="ARBA" id="ARBA00022553"/>
    </source>
</evidence>
<feature type="region of interest" description="Disordered" evidence="15">
    <location>
        <begin position="1101"/>
        <end position="1131"/>
    </location>
</feature>
<feature type="region of interest" description="Disordered" evidence="15">
    <location>
        <begin position="1597"/>
        <end position="1621"/>
    </location>
</feature>
<keyword evidence="6" id="KW-0862">Zinc</keyword>
<dbReference type="GO" id="GO:0031490">
    <property type="term" value="F:chromatin DNA binding"/>
    <property type="evidence" value="ECO:0007669"/>
    <property type="project" value="TreeGrafter"/>
</dbReference>
<protein>
    <recommendedName>
        <fullName evidence="13">[histone H3]-trimethyl-L-lysine(27) demethylase</fullName>
        <ecNumber evidence="13">1.14.11.68</ecNumber>
    </recommendedName>
</protein>
<dbReference type="Ensembl" id="ENSCCRT00015072354.1">
    <property type="protein sequence ID" value="ENSCCRP00015070095.1"/>
    <property type="gene ID" value="ENSCCRG00015028355.1"/>
</dbReference>
<feature type="domain" description="JmjC" evidence="16">
    <location>
        <begin position="1700"/>
        <end position="1863"/>
    </location>
</feature>
<dbReference type="GO" id="GO:0044666">
    <property type="term" value="C:MLL3/4 complex"/>
    <property type="evidence" value="ECO:0007669"/>
    <property type="project" value="TreeGrafter"/>
</dbReference>
<feature type="compositionally biased region" description="Basic and acidic residues" evidence="15">
    <location>
        <begin position="716"/>
        <end position="753"/>
    </location>
</feature>
<feature type="compositionally biased region" description="Basic residues" evidence="15">
    <location>
        <begin position="1355"/>
        <end position="1370"/>
    </location>
</feature>
<dbReference type="GO" id="GO:0010468">
    <property type="term" value="P:regulation of gene expression"/>
    <property type="evidence" value="ECO:0007669"/>
    <property type="project" value="TreeGrafter"/>
</dbReference>
<feature type="compositionally biased region" description="Polar residues" evidence="15">
    <location>
        <begin position="1191"/>
        <end position="1209"/>
    </location>
</feature>
<feature type="compositionally biased region" description="Basic and acidic residues" evidence="15">
    <location>
        <begin position="1379"/>
        <end position="1402"/>
    </location>
</feature>
<feature type="region of interest" description="Disordered" evidence="15">
    <location>
        <begin position="46"/>
        <end position="131"/>
    </location>
</feature>
<evidence type="ECO:0000256" key="1">
    <source>
        <dbReference type="ARBA" id="ARBA00001954"/>
    </source>
</evidence>
<feature type="compositionally biased region" description="Polar residues" evidence="15">
    <location>
        <begin position="929"/>
        <end position="942"/>
    </location>
</feature>
<dbReference type="PANTHER" id="PTHR14017:SF5">
    <property type="entry name" value="LYSINE-SPECIFIC DEMETHYLASE 6B"/>
    <property type="match status" value="1"/>
</dbReference>
<evidence type="ECO:0000256" key="6">
    <source>
        <dbReference type="ARBA" id="ARBA00022833"/>
    </source>
</evidence>
<evidence type="ECO:0000256" key="15">
    <source>
        <dbReference type="SAM" id="MobiDB-lite"/>
    </source>
</evidence>
<dbReference type="SUPFAM" id="SSF51197">
    <property type="entry name" value="Clavaminate synthase-like"/>
    <property type="match status" value="1"/>
</dbReference>
<evidence type="ECO:0000256" key="11">
    <source>
        <dbReference type="ARBA" id="ARBA00023242"/>
    </source>
</evidence>
<keyword evidence="4" id="KW-0597">Phosphoprotein</keyword>
<feature type="compositionally biased region" description="Polar residues" evidence="15">
    <location>
        <begin position="322"/>
        <end position="368"/>
    </location>
</feature>
<dbReference type="Pfam" id="PF21326">
    <property type="entry name" value="KDM6_GATAL"/>
    <property type="match status" value="1"/>
</dbReference>
<dbReference type="InterPro" id="IPR046941">
    <property type="entry name" value="KDM6_GATAL_sf"/>
</dbReference>
<feature type="region of interest" description="Disordered" evidence="15">
    <location>
        <begin position="1638"/>
        <end position="1681"/>
    </location>
</feature>
<sequence length="2004" mass="220918">MHHTAEQFTGCSTRDPFPLDGLNRGPWAPVGSHAWSPPSRCLPGVNQHQFLPHMPPSHMTGLNHPSKFLNNGPLHRGDKQDLSQALLPGLQRIPPAPPRPWEPTRTGQGYEPLPGDNHNRLHNGYNAGPPAHLTARASQLLKYGAPHPQFSAHGSRPMPPLSDMWTQSQTQQQPRGPHSHSGQLKRPGPPLGEHSVIQHTPAPSLHRPMEDCPSSNKRKKSSESDQMPHSAMQRISGPPVHLNQQPSSNYPPPKPGFWNPLHKGGAPWNLNEHKSGPINFQDSAKSRIGSFPYKPPPLNSSTTSSPTIPNTRGYEESRGAPPQSNKTAQSPESLGPPSQNPHIHHSTYSYPNSRPSAQTQVEPRGTTSKRGHDSALSSLNKQAPPQPTSSSSPRADGDRPAPSPANHTSVPYSHPRFQPHPGLVHSSPSASNQAQATVPQHNPHKPWRNQESRDFSARGHSQVASHLSQALNRLAEGDQCAGTPQRVSPPQAPARKPVITPNLETPRPPCSLEPYTNFGSIPATSSAPSMASSIPSTPSSWRAMDSSVLISNPNHVSMIGQNPGYQGVHPGVETLPNPQRGAQSQIQSTLPHTGQVRPNYTPVSSSPSTLNSGLQRSGESVITSKTSQHFFNTHPPVSSPLHCPQPPEHVKVSSALKPISSNSYNSAPIQASSSISQATITVPAPVYPRSCLQPAATSSQSIVDALNKLDAELQGHMQAEERRRDQDEERKRNVERQEMETKPHGESAIKSLERLLSGSAAEPPPPRLSPASALSSISPHSQNSPPYPWLSRGGVHPHLSGTAANVMERSQPPPLTPQTDYAREKQRQREKWKSGAPSQNGNPTYPSESGLISPTDNHSHTMQLKPDPSKDVTMLKTIHNAEIINAIPNPPPLREPPKLYQAFPKDVRSSCTPISTTTNSLQKHMPSTGLGSLDSSARSYSGDSDGAQFEEESSELLPDGLANIMKMLDESIKKEEELYSGQSGEQAVTKHLFSTNVAPIKSYLCAPDLMPALKQSPTEDYQPDGHGSPPVLSRQGSLASPCSRTSSLEEEEEVLKVITKPANSISMQSQENNLATTGTNYRHSDLAKLYGLPEVEKSECEDDEEAYRDEDETPSCSPPPQRPHLHQTGVNSMFKNLASVLESQKYTYRGGPFGRPPPSAFMGVKYSSSLSLEPDICRQQQSTSPTSGSSNHPGFSSPMQTSAISNSGQPCPLSPTDWASERKRGDKISQPDLLGDDDEEDISEESTGEKDSGTVKDFLKKRPILTTISESSLAELGHSYEVNKHILPQRQSSKAESQETCKPDKEKDRHGDRERERKHKHGSSKKHEDRKERKKKHRERHEDASLSSSSSSSSSRRHRDGKSHKEKKSRQVLGNLDLQSKEFREKEHDRDGDKKRRKEECSRPQSEGEEWARSKDKGASSGCSSDLPSASSALCSDDFQKLKALTDGPPKELKIRLIKVESGDRETFIASEVEERRIPLEEITIKNTASEIIRACKGARVKGKFKESYLLPALSVKPVLTTELPIPQEKLNPPTPSIYLESKRDAFSPVLLQFCTDSKNPITVIRGLAGSLRLNLGLFSTKSLVEANAEHAVEVRTQVQQPADENWDPSGTGQTWPCESSRSHTTIAKYAQYQASSFQESLQEEKGSDDEDDDDEDEKSATNSENTTSSSSAPSSSLEQKPLGKIIKFGTNIDLSDPKRWKAQLQELQKLPAFMRVSSSGNMLSHVGHTILGMNTVQLYMKVPGCRTPGHQENNNFCSVNINIGPGDCEWFAVHDNYWEAISDFCEKHGVDYLTGSWWPVLDDLYRANIPVYRFIQRPGDLVWINAGAVHWVQAVGWCNNIAWNVGPVNSYQYQLALERFEWNEVKKVKSIVPMIHVSWNLARNIKVTDPDTYKMIKHCLLQSIKHIQILRDQLVAGGKKISYQSRVKDEPAYYCNECDVEVFNLLFVTSENGSRKMYVVHCEDCARQRNPNLSNVVVLEQYRMEELMSVYDSFSLATSSSSR</sequence>
<accession>A0A8C1ZCQ8</accession>
<dbReference type="Gene3D" id="2.10.110.20">
    <property type="match status" value="1"/>
</dbReference>
<feature type="compositionally biased region" description="Low complexity" evidence="15">
    <location>
        <begin position="1661"/>
        <end position="1677"/>
    </location>
</feature>
<feature type="region of interest" description="Disordered" evidence="15">
    <location>
        <begin position="1014"/>
        <end position="1050"/>
    </location>
</feature>